<dbReference type="SUPFAM" id="SSF56935">
    <property type="entry name" value="Porins"/>
    <property type="match status" value="1"/>
</dbReference>
<comment type="caution">
    <text evidence="5">The sequence shown here is derived from an EMBL/GenBank/DDBJ whole genome shotgun (WGS) entry which is preliminary data.</text>
</comment>
<dbReference type="Gene3D" id="2.40.170.20">
    <property type="entry name" value="TonB-dependent receptor, beta-barrel domain"/>
    <property type="match status" value="1"/>
</dbReference>
<proteinExistence type="predicted"/>
<keyword evidence="2" id="KW-0472">Membrane</keyword>
<keyword evidence="3" id="KW-0998">Cell outer membrane</keyword>
<evidence type="ECO:0000256" key="1">
    <source>
        <dbReference type="ARBA" id="ARBA00004442"/>
    </source>
</evidence>
<dbReference type="Proteomes" id="UP000018874">
    <property type="component" value="Unassembled WGS sequence"/>
</dbReference>
<evidence type="ECO:0000259" key="4">
    <source>
        <dbReference type="Pfam" id="PF14905"/>
    </source>
</evidence>
<evidence type="ECO:0000256" key="2">
    <source>
        <dbReference type="ARBA" id="ARBA00023136"/>
    </source>
</evidence>
<dbReference type="InterPro" id="IPR041700">
    <property type="entry name" value="OMP_b-brl_3"/>
</dbReference>
<reference evidence="5 6" key="1">
    <citation type="submission" date="2013-11" db="EMBL/GenBank/DDBJ databases">
        <title>Single cell genomics of uncultured Tannerella BU063 (oral taxon 286).</title>
        <authorList>
            <person name="Beall C.J."/>
            <person name="Campbell A.G."/>
            <person name="Griffen A.L."/>
            <person name="Podar M."/>
            <person name="Leys E.J."/>
        </authorList>
    </citation>
    <scope>NUCLEOTIDE SEQUENCE [LARGE SCALE GENOMIC DNA]</scope>
    <source>
        <strain evidence="5">Cell 6/7/9</strain>
    </source>
</reference>
<dbReference type="PATRIC" id="fig|1411021.3.peg.287"/>
<sequence length="322" mass="37360">YAEGQMPAIYAEVQGPIGKRLQYGVGLRVQESRIAYRPDAAADLIVHDDWDAYSSFNLLWMINEARKISATLNYTEAVDDIPYSALTTHREYTDDHSYTTGNPDLVPCKSHTLTAALDLYDHLSFNTIYIYNETPIYYATRVDPALPSVTYTKPMNAKYERFLGLSAEARFDPLPWWKLKSMVMYTLFGSKSEDFDVSGQQKYYFSLSNTFRFTPHMGASLDGYYEPTFHFTDRIYRTVYEMSGSVYHTFLRDRLALRLNFKLFRHGRVIDTETPDLRLVEANRSHEQYFGLSLSYSFSGGRSVDVKQTEEIQSYEKIRDKR</sequence>
<comment type="subcellular location">
    <subcellularLocation>
        <location evidence="1">Cell outer membrane</location>
    </subcellularLocation>
</comment>
<feature type="domain" description="Outer membrane protein beta-barrel" evidence="4">
    <location>
        <begin position="6"/>
        <end position="296"/>
    </location>
</feature>
<protein>
    <recommendedName>
        <fullName evidence="4">Outer membrane protein beta-barrel domain-containing protein</fullName>
    </recommendedName>
</protein>
<evidence type="ECO:0000313" key="5">
    <source>
        <dbReference type="EMBL" id="ETK10638.1"/>
    </source>
</evidence>
<organism evidence="5 6">
    <name type="scientific">Tannerella sp. oral taxon BU063 isolate Cell 6/7/9</name>
    <dbReference type="NCBI Taxonomy" id="1411021"/>
    <lineage>
        <taxon>Bacteria</taxon>
        <taxon>Pseudomonadati</taxon>
        <taxon>Bacteroidota</taxon>
        <taxon>Bacteroidia</taxon>
        <taxon>Bacteroidales</taxon>
        <taxon>Tannerellaceae</taxon>
        <taxon>Tannerella</taxon>
    </lineage>
</organism>
<accession>W2CUB4</accession>
<feature type="non-terminal residue" evidence="5">
    <location>
        <position position="1"/>
    </location>
</feature>
<gene>
    <name evidence="5" type="ORF">T231_03810</name>
</gene>
<name>W2CUB4_9BACT</name>
<evidence type="ECO:0000256" key="3">
    <source>
        <dbReference type="ARBA" id="ARBA00023237"/>
    </source>
</evidence>
<dbReference type="InterPro" id="IPR036942">
    <property type="entry name" value="Beta-barrel_TonB_sf"/>
</dbReference>
<evidence type="ECO:0000313" key="6">
    <source>
        <dbReference type="Proteomes" id="UP000018874"/>
    </source>
</evidence>
<dbReference type="Pfam" id="PF14905">
    <property type="entry name" value="OMP_b-brl_3"/>
    <property type="match status" value="1"/>
</dbReference>
<dbReference type="GO" id="GO:0009279">
    <property type="term" value="C:cell outer membrane"/>
    <property type="evidence" value="ECO:0007669"/>
    <property type="project" value="UniProtKB-SubCell"/>
</dbReference>
<keyword evidence="6" id="KW-1185">Reference proteome</keyword>
<dbReference type="EMBL" id="AYYD01000660">
    <property type="protein sequence ID" value="ETK10638.1"/>
    <property type="molecule type" value="Genomic_DNA"/>
</dbReference>
<dbReference type="AlphaFoldDB" id="W2CUB4"/>